<name>A0A0G0NI83_9BACT</name>
<dbReference type="Proteomes" id="UP000034081">
    <property type="component" value="Unassembled WGS sequence"/>
</dbReference>
<dbReference type="Gene3D" id="1.25.40.10">
    <property type="entry name" value="Tetratricopeptide repeat domain"/>
    <property type="match status" value="1"/>
</dbReference>
<organism evidence="2 3">
    <name type="scientific">Candidatus Woesebacteria bacterium GW2011_GWB1_38_8</name>
    <dbReference type="NCBI Taxonomy" id="1618570"/>
    <lineage>
        <taxon>Bacteria</taxon>
        <taxon>Candidatus Woeseibacteriota</taxon>
    </lineage>
</organism>
<proteinExistence type="predicted"/>
<reference evidence="2 3" key="1">
    <citation type="journal article" date="2015" name="Nature">
        <title>rRNA introns, odd ribosomes, and small enigmatic genomes across a large radiation of phyla.</title>
        <authorList>
            <person name="Brown C.T."/>
            <person name="Hug L.A."/>
            <person name="Thomas B.C."/>
            <person name="Sharon I."/>
            <person name="Castelle C.J."/>
            <person name="Singh A."/>
            <person name="Wilkins M.J."/>
            <person name="Williams K.H."/>
            <person name="Banfield J.F."/>
        </authorList>
    </citation>
    <scope>NUCLEOTIDE SEQUENCE [LARGE SCALE GENOMIC DNA]</scope>
</reference>
<dbReference type="SUPFAM" id="SSF48452">
    <property type="entry name" value="TPR-like"/>
    <property type="match status" value="1"/>
</dbReference>
<evidence type="ECO:0000313" key="2">
    <source>
        <dbReference type="EMBL" id="KKQ85584.1"/>
    </source>
</evidence>
<protein>
    <submittedName>
        <fullName evidence="2">Uncharacterized protein</fullName>
    </submittedName>
</protein>
<accession>A0A0G0NI83</accession>
<keyword evidence="1" id="KW-0472">Membrane</keyword>
<dbReference type="EMBL" id="LBVL01000005">
    <property type="protein sequence ID" value="KKQ85584.1"/>
    <property type="molecule type" value="Genomic_DNA"/>
</dbReference>
<sequence length="117" mass="13430">MKKTIDKTEYDNLTQKIQITSFSVVLIILTLFNLTYYLSKPKVRSVLGAQADQNSVLIFYWKNFLSYQPSYIDGWIRLAEIEYNANNTKGAIYALQRAGKIDPSSEKVKVLGRRLGM</sequence>
<evidence type="ECO:0000256" key="1">
    <source>
        <dbReference type="SAM" id="Phobius"/>
    </source>
</evidence>
<comment type="caution">
    <text evidence="2">The sequence shown here is derived from an EMBL/GenBank/DDBJ whole genome shotgun (WGS) entry which is preliminary data.</text>
</comment>
<keyword evidence="1" id="KW-0812">Transmembrane</keyword>
<feature type="transmembrane region" description="Helical" evidence="1">
    <location>
        <begin position="17"/>
        <end position="38"/>
    </location>
</feature>
<dbReference type="AlphaFoldDB" id="A0A0G0NI83"/>
<evidence type="ECO:0000313" key="3">
    <source>
        <dbReference type="Proteomes" id="UP000034081"/>
    </source>
</evidence>
<gene>
    <name evidence="2" type="ORF">UT08_C0005G0035</name>
</gene>
<dbReference type="InterPro" id="IPR011990">
    <property type="entry name" value="TPR-like_helical_dom_sf"/>
</dbReference>
<keyword evidence="1" id="KW-1133">Transmembrane helix</keyword>